<feature type="compositionally biased region" description="Basic residues" evidence="1">
    <location>
        <begin position="179"/>
        <end position="189"/>
    </location>
</feature>
<feature type="compositionally biased region" description="Basic and acidic residues" evidence="1">
    <location>
        <begin position="98"/>
        <end position="114"/>
    </location>
</feature>
<proteinExistence type="predicted"/>
<protein>
    <submittedName>
        <fullName evidence="2">Uncharacterized protein</fullName>
    </submittedName>
</protein>
<feature type="region of interest" description="Disordered" evidence="1">
    <location>
        <begin position="98"/>
        <end position="206"/>
    </location>
</feature>
<organism evidence="2">
    <name type="scientific">Entomoneis paludosa</name>
    <dbReference type="NCBI Taxonomy" id="265537"/>
    <lineage>
        <taxon>Eukaryota</taxon>
        <taxon>Sar</taxon>
        <taxon>Stramenopiles</taxon>
        <taxon>Ochrophyta</taxon>
        <taxon>Bacillariophyta</taxon>
        <taxon>Bacillariophyceae</taxon>
        <taxon>Bacillariophycidae</taxon>
        <taxon>Entomoneidaceae</taxon>
        <taxon>Entomoneis</taxon>
    </lineage>
</organism>
<accession>A0A7S2Y219</accession>
<name>A0A7S2Y219_9STRA</name>
<feature type="compositionally biased region" description="Basic and acidic residues" evidence="1">
    <location>
        <begin position="190"/>
        <end position="200"/>
    </location>
</feature>
<gene>
    <name evidence="2" type="ORF">APAL1065_LOCUS28</name>
</gene>
<reference evidence="2" key="1">
    <citation type="submission" date="2021-01" db="EMBL/GenBank/DDBJ databases">
        <authorList>
            <person name="Corre E."/>
            <person name="Pelletier E."/>
            <person name="Niang G."/>
            <person name="Scheremetjew M."/>
            <person name="Finn R."/>
            <person name="Kale V."/>
            <person name="Holt S."/>
            <person name="Cochrane G."/>
            <person name="Meng A."/>
            <person name="Brown T."/>
            <person name="Cohen L."/>
        </authorList>
    </citation>
    <scope>NUCLEOTIDE SEQUENCE</scope>
    <source>
        <strain evidence="2">CCMP125</strain>
    </source>
</reference>
<feature type="compositionally biased region" description="Low complexity" evidence="1">
    <location>
        <begin position="140"/>
        <end position="161"/>
    </location>
</feature>
<dbReference type="AlphaFoldDB" id="A0A7S2Y219"/>
<evidence type="ECO:0000256" key="1">
    <source>
        <dbReference type="SAM" id="MobiDB-lite"/>
    </source>
</evidence>
<feature type="compositionally biased region" description="Acidic residues" evidence="1">
    <location>
        <begin position="126"/>
        <end position="139"/>
    </location>
</feature>
<evidence type="ECO:0000313" key="2">
    <source>
        <dbReference type="EMBL" id="CAD9939123.1"/>
    </source>
</evidence>
<sequence>MIHDQLLNLENYKITLERAEGTYQIQQAMRQTATTLQQIRVAQEQQVVEEGEATTEQTMETIAQEMEHAQANHAALTPALVGDGMDDESLLQELESYQKEAEEADKKEKKEKAKLPPQQPTKVQGGDEEDNVDVDELLSELELLSVGTTPPAATSPTLAASVFGESTATSQRGLGRSASSKKKSHAKPTKKAEKKPEKPRLAAVCL</sequence>
<dbReference type="EMBL" id="HBHT01000043">
    <property type="protein sequence ID" value="CAD9939123.1"/>
    <property type="molecule type" value="Transcribed_RNA"/>
</dbReference>